<dbReference type="EMBL" id="KZ825871">
    <property type="protein sequence ID" value="PYH94412.1"/>
    <property type="molecule type" value="Genomic_DNA"/>
</dbReference>
<dbReference type="STRING" id="1448320.A0A319ETH6"/>
<dbReference type="VEuPathDB" id="FungiDB:BO71DRAFT_228634"/>
<accession>A0A319ETH6</accession>
<organism evidence="1 2">
    <name type="scientific">Aspergillus ellipticus CBS 707.79</name>
    <dbReference type="NCBI Taxonomy" id="1448320"/>
    <lineage>
        <taxon>Eukaryota</taxon>
        <taxon>Fungi</taxon>
        <taxon>Dikarya</taxon>
        <taxon>Ascomycota</taxon>
        <taxon>Pezizomycotina</taxon>
        <taxon>Eurotiomycetes</taxon>
        <taxon>Eurotiomycetidae</taxon>
        <taxon>Eurotiales</taxon>
        <taxon>Aspergillaceae</taxon>
        <taxon>Aspergillus</taxon>
        <taxon>Aspergillus subgen. Circumdati</taxon>
    </lineage>
</organism>
<name>A0A319ETH6_9EURO</name>
<evidence type="ECO:0000313" key="2">
    <source>
        <dbReference type="Proteomes" id="UP000247810"/>
    </source>
</evidence>
<evidence type="ECO:0000313" key="1">
    <source>
        <dbReference type="EMBL" id="PYH94412.1"/>
    </source>
</evidence>
<proteinExistence type="predicted"/>
<dbReference type="Proteomes" id="UP000247810">
    <property type="component" value="Unassembled WGS sequence"/>
</dbReference>
<dbReference type="AlphaFoldDB" id="A0A319ETH6"/>
<gene>
    <name evidence="1" type="ORF">BO71DRAFT_228634</name>
</gene>
<dbReference type="OrthoDB" id="5357075at2759"/>
<protein>
    <submittedName>
        <fullName evidence="1">Uncharacterized protein</fullName>
    </submittedName>
</protein>
<sequence length="290" mass="32599">MDSSILHHCSFCGQATAVSNALGAFVENPYCSQCGLSATESTVHLHDDLAILFDKSMNIGLPLSSEDREKCCPHSSPAMYSITQHYHHSAHIARQMATADPLAKDFRMHTEGTDILRQHKIDPSSLSLQQLELFEGAIPEQRSRLIQIWQISPEHRYEPNHDIIGDSLPKLEASSGVSTMAEAPYQSYRTPASSGHKNVDDSLPYAEPYMVNGYEARENNVLSAPQAMHPINEPTSGRPRRLATDPVYHYAQSRGWWESVQSGSMEYQYGLFEEMERHSHCGLPHHNKWN</sequence>
<keyword evidence="2" id="KW-1185">Reference proteome</keyword>
<reference evidence="1 2" key="1">
    <citation type="submission" date="2018-02" db="EMBL/GenBank/DDBJ databases">
        <title>The genomes of Aspergillus section Nigri reveals drivers in fungal speciation.</title>
        <authorList>
            <consortium name="DOE Joint Genome Institute"/>
            <person name="Vesth T.C."/>
            <person name="Nybo J."/>
            <person name="Theobald S."/>
            <person name="Brandl J."/>
            <person name="Frisvad J.C."/>
            <person name="Nielsen K.F."/>
            <person name="Lyhne E.K."/>
            <person name="Kogle M.E."/>
            <person name="Kuo A."/>
            <person name="Riley R."/>
            <person name="Clum A."/>
            <person name="Nolan M."/>
            <person name="Lipzen A."/>
            <person name="Salamov A."/>
            <person name="Henrissat B."/>
            <person name="Wiebenga A."/>
            <person name="De vries R.P."/>
            <person name="Grigoriev I.V."/>
            <person name="Mortensen U.H."/>
            <person name="Andersen M.R."/>
            <person name="Baker S.E."/>
        </authorList>
    </citation>
    <scope>NUCLEOTIDE SEQUENCE [LARGE SCALE GENOMIC DNA]</scope>
    <source>
        <strain evidence="1 2">CBS 707.79</strain>
    </source>
</reference>